<comment type="similarity">
    <text evidence="5">Belongs to the eIF-3 subunit M family.</text>
</comment>
<dbReference type="PANTHER" id="PTHR15350:SF2">
    <property type="entry name" value="EUKARYOTIC TRANSLATION INITIATION FACTOR 3 SUBUNIT M"/>
    <property type="match status" value="1"/>
</dbReference>
<keyword evidence="4 5" id="KW-0648">Protein biosynthesis</keyword>
<dbReference type="GO" id="GO:0071541">
    <property type="term" value="C:eukaryotic translation initiation factor 3 complex, eIF3m"/>
    <property type="evidence" value="ECO:0007669"/>
    <property type="project" value="UniProtKB-UniRule"/>
</dbReference>
<dbReference type="InterPro" id="IPR045237">
    <property type="entry name" value="COPS7/eIF3m"/>
</dbReference>
<organism evidence="8 9">
    <name type="scientific">[Emmonsia] crescens</name>
    <dbReference type="NCBI Taxonomy" id="73230"/>
    <lineage>
        <taxon>Eukaryota</taxon>
        <taxon>Fungi</taxon>
        <taxon>Dikarya</taxon>
        <taxon>Ascomycota</taxon>
        <taxon>Pezizomycotina</taxon>
        <taxon>Eurotiomycetes</taxon>
        <taxon>Eurotiomycetidae</taxon>
        <taxon>Onygenales</taxon>
        <taxon>Ajellomycetaceae</taxon>
        <taxon>Emergomyces</taxon>
    </lineage>
</organism>
<dbReference type="InterPro" id="IPR000717">
    <property type="entry name" value="PCI_dom"/>
</dbReference>
<evidence type="ECO:0000256" key="1">
    <source>
        <dbReference type="ARBA" id="ARBA00008482"/>
    </source>
</evidence>
<sequence>MAAAPNTLLIEGTFAELADELAQYIDAVRKVEKGVHAEVTPALEALREKEQLEDEPSAVQKQQILSQRDEVLKKIVVAAQALNAAPEKEITAAYNLLIHLIRQSSSVNMFLPRICGYLAKPFTSSPQHGSSLAISILSTIFNTLPPQDTGRYHVFLAILAVIRQSPSIFAFAALKSQLDIQLPTWISSWDLDEDDLQRLHLAISDAAKEAGDSNLAHSHLVSALQAIPPSEASSPEAHDIAVRALISALTSPSIFDFTPLTASDAIQSLRSTEPHLFELLEIFAADTLDVYDESIKDTPLSSIHNLAASAEILETKMRLLTLASLSASTPSRSLPYDTIASALRIPRCDVERWVIDTIRSGLVEGKLSQLKGEFLVHRATYRVFGEKQWAEVQGRLMVWRRSLENVLGVVRSEKEKFVREEMAAASSAATMTADGGAQRGGERRRGGGGGYHHQQRQQQQGQEQQPREVELVGGGD</sequence>
<dbReference type="Pfam" id="PF01399">
    <property type="entry name" value="PCI"/>
    <property type="match status" value="1"/>
</dbReference>
<dbReference type="InterPro" id="IPR040750">
    <property type="entry name" value="eIF3m_C_helix"/>
</dbReference>
<evidence type="ECO:0000256" key="3">
    <source>
        <dbReference type="ARBA" id="ARBA00022540"/>
    </source>
</evidence>
<dbReference type="PANTHER" id="PTHR15350">
    <property type="entry name" value="COP9 SIGNALOSOME COMPLEX SUBUNIT 7/DENDRITIC CELL PROTEIN GA17"/>
    <property type="match status" value="1"/>
</dbReference>
<dbReference type="SMART" id="SM00088">
    <property type="entry name" value="PINT"/>
    <property type="match status" value="1"/>
</dbReference>
<evidence type="ECO:0000256" key="6">
    <source>
        <dbReference type="SAM" id="MobiDB-lite"/>
    </source>
</evidence>
<feature type="domain" description="PCI" evidence="7">
    <location>
        <begin position="212"/>
        <end position="381"/>
    </location>
</feature>
<name>A0A0G2I2A6_9EURO</name>
<evidence type="ECO:0000313" key="8">
    <source>
        <dbReference type="EMBL" id="KKZ64732.1"/>
    </source>
</evidence>
<dbReference type="InterPro" id="IPR027528">
    <property type="entry name" value="eIF3m"/>
</dbReference>
<accession>A0A0G2I2A6</accession>
<comment type="subcellular location">
    <subcellularLocation>
        <location evidence="5">Cytoplasm</location>
    </subcellularLocation>
</comment>
<dbReference type="HAMAP" id="MF_03012">
    <property type="entry name" value="eIF3m"/>
    <property type="match status" value="1"/>
</dbReference>
<evidence type="ECO:0000259" key="7">
    <source>
        <dbReference type="PROSITE" id="PS50250"/>
    </source>
</evidence>
<feature type="region of interest" description="Disordered" evidence="6">
    <location>
        <begin position="423"/>
        <end position="476"/>
    </location>
</feature>
<proteinExistence type="inferred from homology"/>
<dbReference type="AlphaFoldDB" id="A0A0G2I2A6"/>
<reference evidence="9" key="1">
    <citation type="journal article" date="2015" name="PLoS Genet.">
        <title>The dynamic genome and transcriptome of the human fungal pathogen Blastomyces and close relative Emmonsia.</title>
        <authorList>
            <person name="Munoz J.F."/>
            <person name="Gauthier G.M."/>
            <person name="Desjardins C.A."/>
            <person name="Gallo J.E."/>
            <person name="Holder J."/>
            <person name="Sullivan T.D."/>
            <person name="Marty A.J."/>
            <person name="Carmen J.C."/>
            <person name="Chen Z."/>
            <person name="Ding L."/>
            <person name="Gujja S."/>
            <person name="Magrini V."/>
            <person name="Misas E."/>
            <person name="Mitreva M."/>
            <person name="Priest M."/>
            <person name="Saif S."/>
            <person name="Whiston E.A."/>
            <person name="Young S."/>
            <person name="Zeng Q."/>
            <person name="Goldman W.E."/>
            <person name="Mardis E.R."/>
            <person name="Taylor J.W."/>
            <person name="McEwen J.G."/>
            <person name="Clay O.K."/>
            <person name="Klein B.S."/>
            <person name="Cuomo C.A."/>
        </authorList>
    </citation>
    <scope>NUCLEOTIDE SEQUENCE [LARGE SCALE GENOMIC DNA]</scope>
    <source>
        <strain evidence="9">UAMH 3008</strain>
    </source>
</reference>
<dbReference type="Proteomes" id="UP000034164">
    <property type="component" value="Unassembled WGS sequence"/>
</dbReference>
<evidence type="ECO:0000256" key="2">
    <source>
        <dbReference type="ARBA" id="ARBA00022490"/>
    </source>
</evidence>
<dbReference type="VEuPathDB" id="FungiDB:EMCG_09366"/>
<dbReference type="OrthoDB" id="10267031at2759"/>
<dbReference type="EMBL" id="LCZI01000751">
    <property type="protein sequence ID" value="KKZ64732.1"/>
    <property type="molecule type" value="Genomic_DNA"/>
</dbReference>
<dbReference type="PROSITE" id="PS50250">
    <property type="entry name" value="PCI"/>
    <property type="match status" value="1"/>
</dbReference>
<feature type="compositionally biased region" description="Low complexity" evidence="6">
    <location>
        <begin position="423"/>
        <end position="436"/>
    </location>
</feature>
<keyword evidence="3 5" id="KW-0396">Initiation factor</keyword>
<evidence type="ECO:0000313" key="9">
    <source>
        <dbReference type="Proteomes" id="UP000034164"/>
    </source>
</evidence>
<dbReference type="GO" id="GO:0033290">
    <property type="term" value="C:eukaryotic 48S preinitiation complex"/>
    <property type="evidence" value="ECO:0007669"/>
    <property type="project" value="UniProtKB-UniRule"/>
</dbReference>
<evidence type="ECO:0000256" key="4">
    <source>
        <dbReference type="ARBA" id="ARBA00022917"/>
    </source>
</evidence>
<comment type="subunit">
    <text evidence="5">Component of the eukaryotic translation initiation factor 3 (eIF-3) complex.</text>
</comment>
<gene>
    <name evidence="8" type="ORF">EMCG_09366</name>
</gene>
<dbReference type="GO" id="GO:0016282">
    <property type="term" value="C:eukaryotic 43S preinitiation complex"/>
    <property type="evidence" value="ECO:0007669"/>
    <property type="project" value="UniProtKB-UniRule"/>
</dbReference>
<comment type="caution">
    <text evidence="8">The sequence shown here is derived from an EMBL/GenBank/DDBJ whole genome shotgun (WGS) entry which is preliminary data.</text>
</comment>
<comment type="function">
    <text evidence="5">Component of the eukaryotic translation initiation factor 3 (eIF-3) complex, which is involved in protein synthesis of a specialized repertoire of mRNAs and, together with other initiation factors, stimulates binding of mRNA and methionyl-tRNAi to the 40S ribosome. The eIF-3 complex specifically targets and initiates translation of a subset of mRNAs involved in cell proliferation.</text>
</comment>
<dbReference type="Pfam" id="PF18005">
    <property type="entry name" value="eIF3m_C_helix"/>
    <property type="match status" value="1"/>
</dbReference>
<comment type="similarity">
    <text evidence="1">Belongs to the CSN7/EIF3M family. CSN7 subfamily.</text>
</comment>
<protein>
    <recommendedName>
        <fullName evidence="5">Eukaryotic translation initiation factor 3 subunit M</fullName>
        <shortName evidence="5">eIF3m</shortName>
    </recommendedName>
</protein>
<keyword evidence="2 5" id="KW-0963">Cytoplasm</keyword>
<dbReference type="GO" id="GO:0003743">
    <property type="term" value="F:translation initiation factor activity"/>
    <property type="evidence" value="ECO:0007669"/>
    <property type="project" value="UniProtKB-UniRule"/>
</dbReference>
<dbReference type="GO" id="GO:0001732">
    <property type="term" value="P:formation of cytoplasmic translation initiation complex"/>
    <property type="evidence" value="ECO:0007669"/>
    <property type="project" value="UniProtKB-UniRule"/>
</dbReference>
<evidence type="ECO:0000256" key="5">
    <source>
        <dbReference type="HAMAP-Rule" id="MF_03012"/>
    </source>
</evidence>